<evidence type="ECO:0000313" key="3">
    <source>
        <dbReference type="EMBL" id="CAB3791797.1"/>
    </source>
</evidence>
<protein>
    <submittedName>
        <fullName evidence="3">Uncharacterized protein</fullName>
    </submittedName>
</protein>
<keyword evidence="2" id="KW-0963">Cytoplasm</keyword>
<gene>
    <name evidence="3" type="ORF">LMG28688_03380</name>
</gene>
<sequence>MANDSHPWRDIYSPQAIEKLETLIGEASLPKTWVTIRKLVLEYQACDKSDLRSIPRRRELLGQIAVACAQTDGMAPAKALRPGALPKSGEKGAQSKDAGVWIGSLHRRCEKKSRYLAELERFHAGTGSNLAASSPANFLEFLNKKAAKEKSAEFLKLNVTNRMEKMDPFHRGAEVHVNAGGISAIDGNPMSEALCLWLSGASGTQMPFFMWLEKQPICTATPGLDDNYSDLFKNRVRKVSYDCLVGAVSFINETVVVTNLDNSVALDTSAAFGKQAAEMAYVWAEDRQVYTAAHKPQQFHHSSFTGGKKVRCAGMWRVIKGKVHYIDDNSGHYRPQPIHLQNFARFLDQKGVFVAEAKVCPHSMKSDPVADYLTRNLLLESLPATPLTVGAAFSKAIKEVPEAMKVSTTKACVCGKYTWFGKKLGKNCPKCGEPDPR</sequence>
<dbReference type="PANTHER" id="PTHR31250">
    <property type="entry name" value="IQ DOMAIN-CONTAINING PROTEIN IQM3"/>
    <property type="match status" value="1"/>
</dbReference>
<dbReference type="Proteomes" id="UP000494119">
    <property type="component" value="Unassembled WGS sequence"/>
</dbReference>
<organism evidence="3 4">
    <name type="scientific">Paraburkholderia caffeinitolerans</name>
    <dbReference type="NCBI Taxonomy" id="1723730"/>
    <lineage>
        <taxon>Bacteria</taxon>
        <taxon>Pseudomonadati</taxon>
        <taxon>Pseudomonadota</taxon>
        <taxon>Betaproteobacteria</taxon>
        <taxon>Burkholderiales</taxon>
        <taxon>Burkholderiaceae</taxon>
        <taxon>Paraburkholderia</taxon>
    </lineage>
</organism>
<dbReference type="InterPro" id="IPR044159">
    <property type="entry name" value="IQM"/>
</dbReference>
<comment type="subcellular location">
    <subcellularLocation>
        <location evidence="1">Cytoplasm</location>
    </subcellularLocation>
</comment>
<dbReference type="AlphaFoldDB" id="A0A6J5G552"/>
<reference evidence="3 4" key="1">
    <citation type="submission" date="2020-04" db="EMBL/GenBank/DDBJ databases">
        <authorList>
            <person name="De Canck E."/>
        </authorList>
    </citation>
    <scope>NUCLEOTIDE SEQUENCE [LARGE SCALE GENOMIC DNA]</scope>
    <source>
        <strain evidence="3 4">LMG 28688</strain>
    </source>
</reference>
<dbReference type="EMBL" id="CADIKL010000015">
    <property type="protein sequence ID" value="CAB3791797.1"/>
    <property type="molecule type" value="Genomic_DNA"/>
</dbReference>
<dbReference type="GO" id="GO:0005737">
    <property type="term" value="C:cytoplasm"/>
    <property type="evidence" value="ECO:0007669"/>
    <property type="project" value="UniProtKB-SubCell"/>
</dbReference>
<proteinExistence type="predicted"/>
<accession>A0A6J5G552</accession>
<dbReference type="RefSeq" id="WP_175195682.1">
    <property type="nucleotide sequence ID" value="NZ_CADIKL010000015.1"/>
</dbReference>
<evidence type="ECO:0000256" key="1">
    <source>
        <dbReference type="ARBA" id="ARBA00004496"/>
    </source>
</evidence>
<evidence type="ECO:0000313" key="4">
    <source>
        <dbReference type="Proteomes" id="UP000494119"/>
    </source>
</evidence>
<evidence type="ECO:0000256" key="2">
    <source>
        <dbReference type="ARBA" id="ARBA00022490"/>
    </source>
</evidence>
<keyword evidence="4" id="KW-1185">Reference proteome</keyword>
<dbReference type="PANTHER" id="PTHR31250:SF27">
    <property type="entry name" value="IQ DOMAIN-CONTAINING PROTEIN IQM5"/>
    <property type="match status" value="1"/>
</dbReference>
<name>A0A6J5G552_9BURK</name>